<organism evidence="1">
    <name type="scientific">Anguilla anguilla</name>
    <name type="common">European freshwater eel</name>
    <name type="synonym">Muraena anguilla</name>
    <dbReference type="NCBI Taxonomy" id="7936"/>
    <lineage>
        <taxon>Eukaryota</taxon>
        <taxon>Metazoa</taxon>
        <taxon>Chordata</taxon>
        <taxon>Craniata</taxon>
        <taxon>Vertebrata</taxon>
        <taxon>Euteleostomi</taxon>
        <taxon>Actinopterygii</taxon>
        <taxon>Neopterygii</taxon>
        <taxon>Teleostei</taxon>
        <taxon>Anguilliformes</taxon>
        <taxon>Anguillidae</taxon>
        <taxon>Anguilla</taxon>
    </lineage>
</organism>
<accession>A0A0E9T613</accession>
<reference evidence="1" key="2">
    <citation type="journal article" date="2015" name="Fish Shellfish Immunol.">
        <title>Early steps in the European eel (Anguilla anguilla)-Vibrio vulnificus interaction in the gills: Role of the RtxA13 toxin.</title>
        <authorList>
            <person name="Callol A."/>
            <person name="Pajuelo D."/>
            <person name="Ebbesson L."/>
            <person name="Teles M."/>
            <person name="MacKenzie S."/>
            <person name="Amaro C."/>
        </authorList>
    </citation>
    <scope>NUCLEOTIDE SEQUENCE</scope>
</reference>
<protein>
    <submittedName>
        <fullName evidence="1">Uncharacterized protein</fullName>
    </submittedName>
</protein>
<dbReference type="AlphaFoldDB" id="A0A0E9T613"/>
<name>A0A0E9T613_ANGAN</name>
<sequence>MHSTMTFSISKLNCCVSSYPTIAHKFARLSILV</sequence>
<dbReference type="EMBL" id="GBXM01059760">
    <property type="protein sequence ID" value="JAH48817.1"/>
    <property type="molecule type" value="Transcribed_RNA"/>
</dbReference>
<proteinExistence type="predicted"/>
<evidence type="ECO:0000313" key="1">
    <source>
        <dbReference type="EMBL" id="JAH48817.1"/>
    </source>
</evidence>
<reference evidence="1" key="1">
    <citation type="submission" date="2014-11" db="EMBL/GenBank/DDBJ databases">
        <authorList>
            <person name="Amaro Gonzalez C."/>
        </authorList>
    </citation>
    <scope>NUCLEOTIDE SEQUENCE</scope>
</reference>